<dbReference type="AlphaFoldDB" id="V9FDA1"/>
<dbReference type="OrthoDB" id="121849at2759"/>
<feature type="region of interest" description="Disordered" evidence="1">
    <location>
        <begin position="230"/>
        <end position="260"/>
    </location>
</feature>
<keyword evidence="4" id="KW-1185">Reference proteome</keyword>
<proteinExistence type="predicted"/>
<dbReference type="EMBL" id="ANIZ01001302">
    <property type="protein sequence ID" value="ETI48362.1"/>
    <property type="molecule type" value="Genomic_DNA"/>
</dbReference>
<dbReference type="PANTHER" id="PTHR46599:SF3">
    <property type="entry name" value="PIGGYBAC TRANSPOSABLE ELEMENT-DERIVED PROTEIN 4"/>
    <property type="match status" value="1"/>
</dbReference>
<feature type="transmembrane region" description="Helical" evidence="2">
    <location>
        <begin position="12"/>
        <end position="31"/>
    </location>
</feature>
<comment type="caution">
    <text evidence="3">The sequence shown here is derived from an EMBL/GenBank/DDBJ whole genome shotgun (WGS) entry which is preliminary data.</text>
</comment>
<keyword evidence="2" id="KW-0812">Transmembrane</keyword>
<evidence type="ECO:0008006" key="5">
    <source>
        <dbReference type="Google" id="ProtNLM"/>
    </source>
</evidence>
<gene>
    <name evidence="3" type="ORF">F443_07602</name>
</gene>
<evidence type="ECO:0000256" key="2">
    <source>
        <dbReference type="SAM" id="Phobius"/>
    </source>
</evidence>
<evidence type="ECO:0000313" key="3">
    <source>
        <dbReference type="EMBL" id="ETI48362.1"/>
    </source>
</evidence>
<name>V9FDA1_PHYNI</name>
<reference evidence="3 4" key="1">
    <citation type="submission" date="2013-11" db="EMBL/GenBank/DDBJ databases">
        <title>The Genome Sequence of Phytophthora parasitica P1569.</title>
        <authorList>
            <consortium name="The Broad Institute Genomics Platform"/>
            <person name="Russ C."/>
            <person name="Tyler B."/>
            <person name="Panabieres F."/>
            <person name="Shan W."/>
            <person name="Tripathy S."/>
            <person name="Grunwald N."/>
            <person name="Machado M."/>
            <person name="Johnson C.S."/>
            <person name="Arredondo F."/>
            <person name="Hong C."/>
            <person name="Coffey M."/>
            <person name="Young S.K."/>
            <person name="Zeng Q."/>
            <person name="Gargeya S."/>
            <person name="Fitzgerald M."/>
            <person name="Abouelleil A."/>
            <person name="Alvarado L."/>
            <person name="Chapman S.B."/>
            <person name="Gainer-Dewar J."/>
            <person name="Goldberg J."/>
            <person name="Griggs A."/>
            <person name="Gujja S."/>
            <person name="Hansen M."/>
            <person name="Howarth C."/>
            <person name="Imamovic A."/>
            <person name="Ireland A."/>
            <person name="Larimer J."/>
            <person name="McCowan C."/>
            <person name="Murphy C."/>
            <person name="Pearson M."/>
            <person name="Poon T.W."/>
            <person name="Priest M."/>
            <person name="Roberts A."/>
            <person name="Saif S."/>
            <person name="Shea T."/>
            <person name="Sykes S."/>
            <person name="Wortman J."/>
            <person name="Nusbaum C."/>
            <person name="Birren B."/>
        </authorList>
    </citation>
    <scope>NUCLEOTIDE SEQUENCE [LARGE SCALE GENOMIC DNA]</scope>
    <source>
        <strain evidence="3 4">P1569</strain>
    </source>
</reference>
<organism evidence="3 4">
    <name type="scientific">Phytophthora nicotianae P1569</name>
    <dbReference type="NCBI Taxonomy" id="1317065"/>
    <lineage>
        <taxon>Eukaryota</taxon>
        <taxon>Sar</taxon>
        <taxon>Stramenopiles</taxon>
        <taxon>Oomycota</taxon>
        <taxon>Peronosporomycetes</taxon>
        <taxon>Peronosporales</taxon>
        <taxon>Peronosporaceae</taxon>
        <taxon>Phytophthora</taxon>
    </lineage>
</organism>
<keyword evidence="2" id="KW-0472">Membrane</keyword>
<protein>
    <recommendedName>
        <fullName evidence="5">PiggyBac transposable element-derived protein domain-containing protein</fullName>
    </recommendedName>
</protein>
<evidence type="ECO:0000313" key="4">
    <source>
        <dbReference type="Proteomes" id="UP000018721"/>
    </source>
</evidence>
<dbReference type="HOGENOM" id="CLU_1071441_0_0_1"/>
<dbReference type="PANTHER" id="PTHR46599">
    <property type="entry name" value="PIGGYBAC TRANSPOSABLE ELEMENT-DERIVED PROTEIN 4"/>
    <property type="match status" value="1"/>
</dbReference>
<accession>V9FDA1</accession>
<sequence length="260" mass="28135">MLQGAMKMKKYYHTIFLGLVDMALINAYIIYRRVQGQIAPGKAPPTHAEIQRLMQTALLNIGPTDFAGDLSVEALADTPVSRSSAPRYMLPAQHTTKQVNAFRTTRGKSGKVPQKRRQYGCKVCSMLRPGKNPWETTFYCVECSEVRTRGVDGANGRGKVYFCQKVRQHDPSGPTNSATCSQIWHDLWRGGASIPADLKAIRLRAPSRAVAQCSADEEGGDSCCDDGASVASSSARSGTSSVSRGSSEEAVGEVVETAMI</sequence>
<keyword evidence="2" id="KW-1133">Transmembrane helix</keyword>
<dbReference type="Proteomes" id="UP000018721">
    <property type="component" value="Unassembled WGS sequence"/>
</dbReference>
<evidence type="ECO:0000256" key="1">
    <source>
        <dbReference type="SAM" id="MobiDB-lite"/>
    </source>
</evidence>